<dbReference type="Pfam" id="PF09357">
    <property type="entry name" value="RteC"/>
    <property type="match status" value="1"/>
</dbReference>
<dbReference type="AlphaFoldDB" id="A0A2I0R293"/>
<dbReference type="EMBL" id="PJNI01000008">
    <property type="protein sequence ID" value="PKR80698.1"/>
    <property type="molecule type" value="Genomic_DNA"/>
</dbReference>
<name>A0A2I0R293_9FLAO</name>
<dbReference type="InterPro" id="IPR018534">
    <property type="entry name" value="Tet_reg_excision_RteC"/>
</dbReference>
<keyword evidence="2" id="KW-1185">Reference proteome</keyword>
<evidence type="ECO:0000313" key="1">
    <source>
        <dbReference type="EMBL" id="PKR80698.1"/>
    </source>
</evidence>
<evidence type="ECO:0008006" key="3">
    <source>
        <dbReference type="Google" id="ProtNLM"/>
    </source>
</evidence>
<comment type="caution">
    <text evidence="1">The sequence shown here is derived from an EMBL/GenBank/DDBJ whole genome shotgun (WGS) entry which is preliminary data.</text>
</comment>
<sequence length="271" mass="32051">MKNIKVMIGQLHTDLEELGYSEHTAHINSEKILNCLTETLQKVRLYVLKNGFLTTRDEIHFFEDVRPELVSRITYITFVMEYQIVSRYCAEVRENLIKKMTNDFTQLISDNKNHIIQMNRGLEEDKRKFFIRKNFRPPINNLGNLVRMDSEFTTYHSLLIQKIKSNELIHNFLNQVKKEPNTALSNLKWTGKKVSLIELMYALYYSGVFNNGKMDIKSLTKSFEHFFNVKLGNVYRAFNEIKNRNEPTIFLDILKTSIQNKVDEEEGYYPE</sequence>
<dbReference type="RefSeq" id="WP_101334480.1">
    <property type="nucleotide sequence ID" value="NZ_PJNI01000008.1"/>
</dbReference>
<evidence type="ECO:0000313" key="2">
    <source>
        <dbReference type="Proteomes" id="UP000236654"/>
    </source>
</evidence>
<dbReference type="OrthoDB" id="790983at2"/>
<protein>
    <recommendedName>
        <fullName evidence="3">Tetracycline regulation of excision, RteC</fullName>
    </recommendedName>
</protein>
<organism evidence="1 2">
    <name type="scientific">Brumimicrobium salinarum</name>
    <dbReference type="NCBI Taxonomy" id="2058658"/>
    <lineage>
        <taxon>Bacteria</taxon>
        <taxon>Pseudomonadati</taxon>
        <taxon>Bacteroidota</taxon>
        <taxon>Flavobacteriia</taxon>
        <taxon>Flavobacteriales</taxon>
        <taxon>Crocinitomicaceae</taxon>
        <taxon>Brumimicrobium</taxon>
    </lineage>
</organism>
<accession>A0A2I0R293</accession>
<reference evidence="1 2" key="1">
    <citation type="submission" date="2017-12" db="EMBL/GenBank/DDBJ databases">
        <title>The draft genome sequence of Brumimicrobium saltpan LHR20.</title>
        <authorList>
            <person name="Do Z.-J."/>
            <person name="Luo H.-R."/>
        </authorList>
    </citation>
    <scope>NUCLEOTIDE SEQUENCE [LARGE SCALE GENOMIC DNA]</scope>
    <source>
        <strain evidence="1 2">LHR20</strain>
    </source>
</reference>
<gene>
    <name evidence="1" type="ORF">CW751_07975</name>
</gene>
<dbReference type="Proteomes" id="UP000236654">
    <property type="component" value="Unassembled WGS sequence"/>
</dbReference>
<proteinExistence type="predicted"/>